<evidence type="ECO:0000256" key="3">
    <source>
        <dbReference type="ARBA" id="ARBA00022837"/>
    </source>
</evidence>
<dbReference type="GO" id="GO:0033018">
    <property type="term" value="C:sarcoplasmic reticulum lumen"/>
    <property type="evidence" value="ECO:0007669"/>
    <property type="project" value="UniProtKB-SubCell"/>
</dbReference>
<reference evidence="8" key="1">
    <citation type="journal article" date="2010" name="Science">
        <title>Plasticity of animal genome architecture unmasked by rapid evolution of a pelagic tunicate.</title>
        <authorList>
            <person name="Denoeud F."/>
            <person name="Henriet S."/>
            <person name="Mungpakdee S."/>
            <person name="Aury J.M."/>
            <person name="Da Silva C."/>
            <person name="Brinkmann H."/>
            <person name="Mikhaleva J."/>
            <person name="Olsen L.C."/>
            <person name="Jubin C."/>
            <person name="Canestro C."/>
            <person name="Bouquet J.M."/>
            <person name="Danks G."/>
            <person name="Poulain J."/>
            <person name="Campsteijn C."/>
            <person name="Adamski M."/>
            <person name="Cross I."/>
            <person name="Yadetie F."/>
            <person name="Muffato M."/>
            <person name="Louis A."/>
            <person name="Butcher S."/>
            <person name="Tsagkogeorga G."/>
            <person name="Konrad A."/>
            <person name="Singh S."/>
            <person name="Jensen M.F."/>
            <person name="Cong E.H."/>
            <person name="Eikeseth-Otteraa H."/>
            <person name="Noel B."/>
            <person name="Anthouard V."/>
            <person name="Porcel B.M."/>
            <person name="Kachouri-Lafond R."/>
            <person name="Nishino A."/>
            <person name="Ugolini M."/>
            <person name="Chourrout P."/>
            <person name="Nishida H."/>
            <person name="Aasland R."/>
            <person name="Huzurbazar S."/>
            <person name="Westhof E."/>
            <person name="Delsuc F."/>
            <person name="Lehrach H."/>
            <person name="Reinhardt R."/>
            <person name="Weissenbach J."/>
            <person name="Roy S.W."/>
            <person name="Artiguenave F."/>
            <person name="Postlethwait J.H."/>
            <person name="Manak J.R."/>
            <person name="Thompson E.M."/>
            <person name="Jaillon O."/>
            <person name="Du Pasquier L."/>
            <person name="Boudinot P."/>
            <person name="Liberles D.A."/>
            <person name="Volff J.N."/>
            <person name="Philippe H."/>
            <person name="Lenhard B."/>
            <person name="Roest Crollius H."/>
            <person name="Wincker P."/>
            <person name="Chourrout D."/>
        </authorList>
    </citation>
    <scope>NUCLEOTIDE SEQUENCE [LARGE SCALE GENOMIC DNA]</scope>
</reference>
<protein>
    <recommendedName>
        <fullName evidence="6">Calsequestrin</fullName>
    </recommendedName>
</protein>
<dbReference type="PRINTS" id="PR00312">
    <property type="entry name" value="CALSEQUESTRN"/>
</dbReference>
<dbReference type="PANTHER" id="PTHR10033">
    <property type="entry name" value="CALSEQUESTRIN"/>
    <property type="match status" value="1"/>
</dbReference>
<comment type="similarity">
    <text evidence="2 6">Belongs to the calsequestrin family.</text>
</comment>
<name>E4XVH2_OIKDI</name>
<organism evidence="8">
    <name type="scientific">Oikopleura dioica</name>
    <name type="common">Tunicate</name>
    <dbReference type="NCBI Taxonomy" id="34765"/>
    <lineage>
        <taxon>Eukaryota</taxon>
        <taxon>Metazoa</taxon>
        <taxon>Chordata</taxon>
        <taxon>Tunicata</taxon>
        <taxon>Appendicularia</taxon>
        <taxon>Copelata</taxon>
        <taxon>Oikopleuridae</taxon>
        <taxon>Oikopleura</taxon>
    </lineage>
</organism>
<dbReference type="Proteomes" id="UP000001307">
    <property type="component" value="Unassembled WGS sequence"/>
</dbReference>
<comment type="subcellular location">
    <subcellularLocation>
        <location evidence="1">Sarcoplasmic reticulum lumen</location>
    </subcellularLocation>
</comment>
<dbReference type="InterPro" id="IPR001393">
    <property type="entry name" value="Calsequestrin"/>
</dbReference>
<dbReference type="FunFam" id="3.40.30.10:FF:000047">
    <property type="entry name" value="Calsequestrin"/>
    <property type="match status" value="1"/>
</dbReference>
<keyword evidence="5" id="KW-0514">Muscle protein</keyword>
<keyword evidence="3 6" id="KW-0106">Calcium</keyword>
<feature type="compositionally biased region" description="Acidic residues" evidence="7">
    <location>
        <begin position="340"/>
        <end position="394"/>
    </location>
</feature>
<keyword evidence="9" id="KW-1185">Reference proteome</keyword>
<proteinExistence type="inferred from homology"/>
<dbReference type="InterPro" id="IPR036249">
    <property type="entry name" value="Thioredoxin-like_sf"/>
</dbReference>
<dbReference type="GO" id="GO:0005509">
    <property type="term" value="F:calcium ion binding"/>
    <property type="evidence" value="ECO:0007669"/>
    <property type="project" value="InterPro"/>
</dbReference>
<evidence type="ECO:0000256" key="6">
    <source>
        <dbReference type="RuleBase" id="RU000648"/>
    </source>
</evidence>
<accession>E4XVH2</accession>
<evidence type="ECO:0000256" key="7">
    <source>
        <dbReference type="SAM" id="MobiDB-lite"/>
    </source>
</evidence>
<feature type="non-terminal residue" evidence="8">
    <location>
        <position position="1"/>
    </location>
</feature>
<keyword evidence="4" id="KW-0703">Sarcoplasmic reticulum</keyword>
<dbReference type="SUPFAM" id="SSF52833">
    <property type="entry name" value="Thioredoxin-like"/>
    <property type="match status" value="3"/>
</dbReference>
<evidence type="ECO:0000313" key="9">
    <source>
        <dbReference type="Proteomes" id="UP000001307"/>
    </source>
</evidence>
<gene>
    <name evidence="8" type="ORF">GSOID_T00005502001</name>
</gene>
<dbReference type="PANTHER" id="PTHR10033:SF0">
    <property type="entry name" value="CALSEQUESTRIN"/>
    <property type="match status" value="1"/>
</dbReference>
<dbReference type="EMBL" id="FN653211">
    <property type="protein sequence ID" value="CBY13690.1"/>
    <property type="molecule type" value="Genomic_DNA"/>
</dbReference>
<feature type="region of interest" description="Disordered" evidence="7">
    <location>
        <begin position="339"/>
        <end position="394"/>
    </location>
</feature>
<evidence type="ECO:0000256" key="4">
    <source>
        <dbReference type="ARBA" id="ARBA00022951"/>
    </source>
</evidence>
<dbReference type="GO" id="GO:0051279">
    <property type="term" value="P:regulation of release of sequestered calcium ion into cytosol"/>
    <property type="evidence" value="ECO:0007669"/>
    <property type="project" value="TreeGrafter"/>
</dbReference>
<dbReference type="Pfam" id="PF01216">
    <property type="entry name" value="Calsequestrin"/>
    <property type="match status" value="1"/>
</dbReference>
<evidence type="ECO:0000256" key="1">
    <source>
        <dbReference type="ARBA" id="ARBA00004564"/>
    </source>
</evidence>
<dbReference type="CDD" id="cd03074">
    <property type="entry name" value="PDI_b'_Calsequestrin_C"/>
    <property type="match status" value="1"/>
</dbReference>
<evidence type="ECO:0000256" key="5">
    <source>
        <dbReference type="ARBA" id="ARBA00023179"/>
    </source>
</evidence>
<dbReference type="InParanoid" id="E4XVH2"/>
<dbReference type="Gene3D" id="3.40.30.10">
    <property type="entry name" value="Glutaredoxin"/>
    <property type="match status" value="3"/>
</dbReference>
<dbReference type="InterPro" id="IPR041860">
    <property type="entry name" value="Calsequestrin_C"/>
</dbReference>
<dbReference type="OrthoDB" id="10038131at2759"/>
<dbReference type="GO" id="GO:0030018">
    <property type="term" value="C:Z disc"/>
    <property type="evidence" value="ECO:0007669"/>
    <property type="project" value="TreeGrafter"/>
</dbReference>
<evidence type="ECO:0000256" key="2">
    <source>
        <dbReference type="ARBA" id="ARBA00010987"/>
    </source>
</evidence>
<dbReference type="AlphaFoldDB" id="E4XVH2"/>
<comment type="function">
    <text evidence="6">Calsequestrin is a high-capacity, moderate affinity, calcium-binding protein and thus acts as an internal calcium store in muscle.</text>
</comment>
<sequence length="394" mass="45878">LSKKNFDRFTKKYEILVVYFYSPPRKSNSAEETNWLLTERMLELSAQIVEREGVGIGVVDLSKDKKLAKKLQIFEIGAIWCFHRGHEVEFNGQRSADVLVEFLLELDEYPVEDINNKKELESFLRDDSSKVVSFIDTKKSVAYDEFVDASLDFVPLISFYTVSNKQLAKSLGMKNVGEVQFYEPFMNKPITMEGEPPHDNIDLEAFIARHKRATLRQLNKLNMYEVWEDEINGIHIVAFSDDEDPEGYEFTQNLKAAAQIHTDNEELSIVWIDPDEFPLMHEYWERTFGIDLKEPQIGIVNVTDADSVWMEMRNTRCPTVEELDKWIVDVLEGRISTENDDKDFDLNYYDEDDEDDAEDEDDNDEDDDDDDDDLQAETDDNDDDDDDDDEKDEL</sequence>
<evidence type="ECO:0000313" key="8">
    <source>
        <dbReference type="EMBL" id="CBY13690.1"/>
    </source>
</evidence>